<evidence type="ECO:0000256" key="1">
    <source>
        <dbReference type="ARBA" id="ARBA00006484"/>
    </source>
</evidence>
<proteinExistence type="inferred from homology"/>
<dbReference type="InterPro" id="IPR036291">
    <property type="entry name" value="NAD(P)-bd_dom_sf"/>
</dbReference>
<name>A0AAN7TF56_9PEZI</name>
<dbReference type="Proteomes" id="UP001310890">
    <property type="component" value="Unassembled WGS sequence"/>
</dbReference>
<gene>
    <name evidence="3" type="ORF">LTR62_004739</name>
</gene>
<dbReference type="SUPFAM" id="SSF51735">
    <property type="entry name" value="NAD(P)-binding Rossmann-fold domains"/>
    <property type="match status" value="1"/>
</dbReference>
<protein>
    <recommendedName>
        <fullName evidence="5">SDR family oxidoreductase</fullName>
    </recommendedName>
</protein>
<dbReference type="Pfam" id="PF13561">
    <property type="entry name" value="adh_short_C2"/>
    <property type="match status" value="1"/>
</dbReference>
<dbReference type="Gene3D" id="3.40.50.720">
    <property type="entry name" value="NAD(P)-binding Rossmann-like Domain"/>
    <property type="match status" value="1"/>
</dbReference>
<dbReference type="GO" id="GO:0016491">
    <property type="term" value="F:oxidoreductase activity"/>
    <property type="evidence" value="ECO:0007669"/>
    <property type="project" value="UniProtKB-KW"/>
</dbReference>
<keyword evidence="2" id="KW-0560">Oxidoreductase</keyword>
<dbReference type="InterPro" id="IPR002347">
    <property type="entry name" value="SDR_fam"/>
</dbReference>
<reference evidence="3" key="1">
    <citation type="submission" date="2023-08" db="EMBL/GenBank/DDBJ databases">
        <title>Black Yeasts Isolated from many extreme environments.</title>
        <authorList>
            <person name="Coleine C."/>
            <person name="Stajich J.E."/>
            <person name="Selbmann L."/>
        </authorList>
    </citation>
    <scope>NUCLEOTIDE SEQUENCE</scope>
    <source>
        <strain evidence="3">CCFEE 5401</strain>
    </source>
</reference>
<evidence type="ECO:0000256" key="2">
    <source>
        <dbReference type="ARBA" id="ARBA00023002"/>
    </source>
</evidence>
<organism evidence="3 4">
    <name type="scientific">Meristemomyces frigidus</name>
    <dbReference type="NCBI Taxonomy" id="1508187"/>
    <lineage>
        <taxon>Eukaryota</taxon>
        <taxon>Fungi</taxon>
        <taxon>Dikarya</taxon>
        <taxon>Ascomycota</taxon>
        <taxon>Pezizomycotina</taxon>
        <taxon>Dothideomycetes</taxon>
        <taxon>Dothideomycetidae</taxon>
        <taxon>Mycosphaerellales</taxon>
        <taxon>Teratosphaeriaceae</taxon>
        <taxon>Meristemomyces</taxon>
    </lineage>
</organism>
<accession>A0AAN7TF56</accession>
<evidence type="ECO:0008006" key="5">
    <source>
        <dbReference type="Google" id="ProtNLM"/>
    </source>
</evidence>
<dbReference type="AlphaFoldDB" id="A0AAN7TF56"/>
<evidence type="ECO:0000313" key="3">
    <source>
        <dbReference type="EMBL" id="KAK5111635.1"/>
    </source>
</evidence>
<evidence type="ECO:0000313" key="4">
    <source>
        <dbReference type="Proteomes" id="UP001310890"/>
    </source>
</evidence>
<comment type="similarity">
    <text evidence="1">Belongs to the short-chain dehydrogenases/reductases (SDR) family.</text>
</comment>
<dbReference type="PRINTS" id="PR00081">
    <property type="entry name" value="GDHRDH"/>
</dbReference>
<sequence length="78" mass="8217">MNKYSKDNIRINCVCPGVIDTPMTRPNMDILGPAIAIAPMDRAGTAQEVADCVLFLASSKASFVQGSALVVDGGYVIN</sequence>
<dbReference type="EMBL" id="JAVRRL010000037">
    <property type="protein sequence ID" value="KAK5111635.1"/>
    <property type="molecule type" value="Genomic_DNA"/>
</dbReference>
<dbReference type="PANTHER" id="PTHR24321">
    <property type="entry name" value="DEHYDROGENASES, SHORT CHAIN"/>
    <property type="match status" value="1"/>
</dbReference>
<comment type="caution">
    <text evidence="3">The sequence shown here is derived from an EMBL/GenBank/DDBJ whole genome shotgun (WGS) entry which is preliminary data.</text>
</comment>
<dbReference type="PANTHER" id="PTHR24321:SF12">
    <property type="entry name" value="SHORT-CHAIN DEHYDROGENASE_REDUCTASE FAMILY, PUTATIVE (AFU_ORTHOLOGUE AFUA_5G14340)-RELATED"/>
    <property type="match status" value="1"/>
</dbReference>